<organism evidence="3 4">
    <name type="scientific">Rhynchospora breviuscula</name>
    <dbReference type="NCBI Taxonomy" id="2022672"/>
    <lineage>
        <taxon>Eukaryota</taxon>
        <taxon>Viridiplantae</taxon>
        <taxon>Streptophyta</taxon>
        <taxon>Embryophyta</taxon>
        <taxon>Tracheophyta</taxon>
        <taxon>Spermatophyta</taxon>
        <taxon>Magnoliopsida</taxon>
        <taxon>Liliopsida</taxon>
        <taxon>Poales</taxon>
        <taxon>Cyperaceae</taxon>
        <taxon>Cyperoideae</taxon>
        <taxon>Rhynchosporeae</taxon>
        <taxon>Rhynchospora</taxon>
    </lineage>
</organism>
<reference evidence="3" key="1">
    <citation type="journal article" date="2022" name="Cell">
        <title>Repeat-based holocentromeres influence genome architecture and karyotype evolution.</title>
        <authorList>
            <person name="Hofstatter P.G."/>
            <person name="Thangavel G."/>
            <person name="Lux T."/>
            <person name="Neumann P."/>
            <person name="Vondrak T."/>
            <person name="Novak P."/>
            <person name="Zhang M."/>
            <person name="Costa L."/>
            <person name="Castellani M."/>
            <person name="Scott A."/>
            <person name="Toegelov H."/>
            <person name="Fuchs J."/>
            <person name="Mata-Sucre Y."/>
            <person name="Dias Y."/>
            <person name="Vanzela A.L.L."/>
            <person name="Huettel B."/>
            <person name="Almeida C.C.S."/>
            <person name="Simkova H."/>
            <person name="Souza G."/>
            <person name="Pedrosa-Harand A."/>
            <person name="Macas J."/>
            <person name="Mayer K.F.X."/>
            <person name="Houben A."/>
            <person name="Marques A."/>
        </authorList>
    </citation>
    <scope>NUCLEOTIDE SEQUENCE</scope>
    <source>
        <strain evidence="3">RhyBre1mFocal</strain>
    </source>
</reference>
<feature type="region of interest" description="Disordered" evidence="1">
    <location>
        <begin position="348"/>
        <end position="379"/>
    </location>
</feature>
<proteinExistence type="predicted"/>
<dbReference type="Proteomes" id="UP001151287">
    <property type="component" value="Unassembled WGS sequence"/>
</dbReference>
<dbReference type="InterPro" id="IPR025261">
    <property type="entry name" value="Atos-like_cons_dom"/>
</dbReference>
<evidence type="ECO:0000259" key="2">
    <source>
        <dbReference type="SMART" id="SM01177"/>
    </source>
</evidence>
<protein>
    <recommendedName>
        <fullName evidence="2">Atos-like conserved domain-containing protein</fullName>
    </recommendedName>
</protein>
<evidence type="ECO:0000256" key="1">
    <source>
        <dbReference type="SAM" id="MobiDB-lite"/>
    </source>
</evidence>
<dbReference type="PANTHER" id="PTHR13199">
    <property type="entry name" value="GH03947P"/>
    <property type="match status" value="1"/>
</dbReference>
<gene>
    <name evidence="3" type="ORF">LUZ63_011786</name>
</gene>
<feature type="compositionally biased region" description="Polar residues" evidence="1">
    <location>
        <begin position="350"/>
        <end position="360"/>
    </location>
</feature>
<evidence type="ECO:0000313" key="3">
    <source>
        <dbReference type="EMBL" id="KAJ1695088.1"/>
    </source>
</evidence>
<dbReference type="EMBL" id="JAMQYH010000003">
    <property type="protein sequence ID" value="KAJ1695088.1"/>
    <property type="molecule type" value="Genomic_DNA"/>
</dbReference>
<dbReference type="AlphaFoldDB" id="A0A9Q0CJN4"/>
<comment type="caution">
    <text evidence="3">The sequence shown here is derived from an EMBL/GenBank/DDBJ whole genome shotgun (WGS) entry which is preliminary data.</text>
</comment>
<dbReference type="InterPro" id="IPR051506">
    <property type="entry name" value="ATOS_Transcription_Regulators"/>
</dbReference>
<name>A0A9Q0CJN4_9POAL</name>
<sequence>MGLPQVSPGQADGGTAMALSTFISTPIHSNSQPISVSNSNSSAGSRISLPPVSELKLNSNERQHLPKIRVVGFESQSNSSLDGPNQTNVGPHLVRKRLLSPLNTVLRKQFHGDLLNISQSNSSIQNLDNNYDSLRRLSTDSCKKVYFGGSDSFQNLGFSTLNSFTDGPLLIERETSTKQEHSPPLSLSPLGPRFHDRMKNVRALNFEGHFLDLQEAKGLKDKLPFGEHEILAEDGHSILCRDEFEVFTPRGGELARGGVGHMSKFMGSPAKGLVRRSLVGSFEESLLSGRFSSGNTNQNIDGFLAVLNITGGTFSPPTSKLPFSVTSIEGDTCLLYYSSIDLAGRLSPNKGANSNLSPSPNARFRRSLSANDESRSAKSRLRIPVKGRIQLVVSNPEKTPLHTFFCNYDLTDMPAGTKTFMRQKGIISSPISPCNIGKDGGLKSEKLSTNETVNTDCKSDFSTYFSSGEKVSITTTELNMDKIHLVNGSPCKMPAKANEGSTPGSNGALRYALHLRFLSPAIKKKNASRSVQRSRSDCSSVAVAQDMEEERRYYLYNDLRVVFPQRHSDSDEGKLKVEHHFPADPKYFDISN</sequence>
<dbReference type="Pfam" id="PF13889">
    <property type="entry name" value="Chromosome_seg"/>
    <property type="match status" value="1"/>
</dbReference>
<dbReference type="OrthoDB" id="8625101at2759"/>
<dbReference type="InterPro" id="IPR033473">
    <property type="entry name" value="Atos-like_C"/>
</dbReference>
<accession>A0A9Q0CJN4</accession>
<evidence type="ECO:0000313" key="4">
    <source>
        <dbReference type="Proteomes" id="UP001151287"/>
    </source>
</evidence>
<dbReference type="PANTHER" id="PTHR13199:SF11">
    <property type="entry name" value="PROTEIN ATOSSA"/>
    <property type="match status" value="1"/>
</dbReference>
<feature type="domain" description="Atos-like conserved" evidence="2">
    <location>
        <begin position="278"/>
        <end position="337"/>
    </location>
</feature>
<keyword evidence="4" id="KW-1185">Reference proteome</keyword>
<dbReference type="SMART" id="SM01177">
    <property type="entry name" value="DUF4210"/>
    <property type="match status" value="1"/>
</dbReference>